<gene>
    <name evidence="2" type="ORF">ZIOFF_010845</name>
</gene>
<dbReference type="PANTHER" id="PTHR35465">
    <property type="entry name" value="CAVEOLIN-1 PROTEIN"/>
    <property type="match status" value="1"/>
</dbReference>
<dbReference type="PANTHER" id="PTHR35465:SF1">
    <property type="entry name" value="PHOSPHATIDYLINOSITOL-GLYCAN BIOSYNTHESIS CLASS X PROTEIN"/>
    <property type="match status" value="1"/>
</dbReference>
<keyword evidence="3" id="KW-1185">Reference proteome</keyword>
<dbReference type="Proteomes" id="UP000734854">
    <property type="component" value="Unassembled WGS sequence"/>
</dbReference>
<dbReference type="AlphaFoldDB" id="A0A8J5LK82"/>
<reference evidence="2 3" key="1">
    <citation type="submission" date="2020-08" db="EMBL/GenBank/DDBJ databases">
        <title>Plant Genome Project.</title>
        <authorList>
            <person name="Zhang R.-G."/>
        </authorList>
    </citation>
    <scope>NUCLEOTIDE SEQUENCE [LARGE SCALE GENOMIC DNA]</scope>
    <source>
        <tissue evidence="2">Rhizome</tissue>
    </source>
</reference>
<keyword evidence="1" id="KW-1133">Transmembrane helix</keyword>
<accession>A0A8J5LK82</accession>
<feature type="transmembrane region" description="Helical" evidence="1">
    <location>
        <begin position="350"/>
        <end position="371"/>
    </location>
</feature>
<comment type="caution">
    <text evidence="2">The sequence shown here is derived from an EMBL/GenBank/DDBJ whole genome shotgun (WGS) entry which is preliminary data.</text>
</comment>
<evidence type="ECO:0000313" key="3">
    <source>
        <dbReference type="Proteomes" id="UP000734854"/>
    </source>
</evidence>
<sequence>MIVAGILNLTYLGKEANLLPPRGALLLIQTSGRSCISMKIPPPSYLLLSKEGGRVTAKRRDCSNGVQHASKGRDLSLARGGEERPCDTRARSEGRAEADAFLIADQLRSGSLPPLLLRRLLRRPPSRVSLLCFILQSFRYRCPHRFLGHCSADLKTLNVGIELKAETLPLRSGRRTYELLGLRRSSSYEVKISYPASIPAKFSIQLQRPRLELRSTKNRRLLDTEKLIFKADQEESVFVSLTVENGGVIAMKSVPEQELVIYNIGIKEGKYVASQHDAYNHAEKLFTVFWQYTEHDCFIGAEIEGGEGWRLRSAENAEVGGVLANTKGTRIVRNWVEICDELMLGIPHDAWRIGIAALLCLLLGVVLSKFLPLLINKGLETEDAAAVAKDS</sequence>
<keyword evidence="1" id="KW-0472">Membrane</keyword>
<evidence type="ECO:0000313" key="2">
    <source>
        <dbReference type="EMBL" id="KAG6528661.1"/>
    </source>
</evidence>
<evidence type="ECO:0000256" key="1">
    <source>
        <dbReference type="SAM" id="Phobius"/>
    </source>
</evidence>
<proteinExistence type="predicted"/>
<keyword evidence="1" id="KW-0812">Transmembrane</keyword>
<organism evidence="2 3">
    <name type="scientific">Zingiber officinale</name>
    <name type="common">Ginger</name>
    <name type="synonym">Amomum zingiber</name>
    <dbReference type="NCBI Taxonomy" id="94328"/>
    <lineage>
        <taxon>Eukaryota</taxon>
        <taxon>Viridiplantae</taxon>
        <taxon>Streptophyta</taxon>
        <taxon>Embryophyta</taxon>
        <taxon>Tracheophyta</taxon>
        <taxon>Spermatophyta</taxon>
        <taxon>Magnoliopsida</taxon>
        <taxon>Liliopsida</taxon>
        <taxon>Zingiberales</taxon>
        <taxon>Zingiberaceae</taxon>
        <taxon>Zingiber</taxon>
    </lineage>
</organism>
<name>A0A8J5LK82_ZINOF</name>
<protein>
    <submittedName>
        <fullName evidence="2">Uncharacterized protein</fullName>
    </submittedName>
</protein>
<dbReference type="EMBL" id="JACMSC010000003">
    <property type="protein sequence ID" value="KAG6528661.1"/>
    <property type="molecule type" value="Genomic_DNA"/>
</dbReference>